<organism evidence="3 4">
    <name type="scientific">Vicia faba</name>
    <name type="common">Broad bean</name>
    <name type="synonym">Faba vulgaris</name>
    <dbReference type="NCBI Taxonomy" id="3906"/>
    <lineage>
        <taxon>Eukaryota</taxon>
        <taxon>Viridiplantae</taxon>
        <taxon>Streptophyta</taxon>
        <taxon>Embryophyta</taxon>
        <taxon>Tracheophyta</taxon>
        <taxon>Spermatophyta</taxon>
        <taxon>Magnoliopsida</taxon>
        <taxon>eudicotyledons</taxon>
        <taxon>Gunneridae</taxon>
        <taxon>Pentapetalae</taxon>
        <taxon>rosids</taxon>
        <taxon>fabids</taxon>
        <taxon>Fabales</taxon>
        <taxon>Fabaceae</taxon>
        <taxon>Papilionoideae</taxon>
        <taxon>50 kb inversion clade</taxon>
        <taxon>NPAAA clade</taxon>
        <taxon>Hologalegina</taxon>
        <taxon>IRL clade</taxon>
        <taxon>Fabeae</taxon>
        <taxon>Vicia</taxon>
    </lineage>
</organism>
<proteinExistence type="predicted"/>
<dbReference type="EMBL" id="OX451736">
    <property type="protein sequence ID" value="CAI8589834.1"/>
    <property type="molecule type" value="Genomic_DNA"/>
</dbReference>
<gene>
    <name evidence="3" type="ORF">VFH_I412280</name>
</gene>
<evidence type="ECO:0000313" key="3">
    <source>
        <dbReference type="EMBL" id="CAI8589834.1"/>
    </source>
</evidence>
<keyword evidence="1" id="KW-0472">Membrane</keyword>
<sequence>MAVKAFFAILLIFLFVSSLATLEPPPPDPLASAPHQDRFLVTNNPNRNLKKSPPKLVIALSVVAGVVLLAISVGLLVCVCLKPSPFSSPAAAAGTVVGVPVPLQQLGSMETGVMRNIT</sequence>
<evidence type="ECO:0000313" key="4">
    <source>
        <dbReference type="Proteomes" id="UP001157006"/>
    </source>
</evidence>
<keyword evidence="2" id="KW-0732">Signal</keyword>
<keyword evidence="1" id="KW-0812">Transmembrane</keyword>
<keyword evidence="1" id="KW-1133">Transmembrane helix</keyword>
<feature type="transmembrane region" description="Helical" evidence="1">
    <location>
        <begin position="56"/>
        <end position="81"/>
    </location>
</feature>
<evidence type="ECO:0000256" key="2">
    <source>
        <dbReference type="SAM" id="SignalP"/>
    </source>
</evidence>
<evidence type="ECO:0000256" key="1">
    <source>
        <dbReference type="SAM" id="Phobius"/>
    </source>
</evidence>
<dbReference type="Proteomes" id="UP001157006">
    <property type="component" value="Chromosome 1L"/>
</dbReference>
<feature type="signal peptide" evidence="2">
    <location>
        <begin position="1"/>
        <end position="20"/>
    </location>
</feature>
<keyword evidence="4" id="KW-1185">Reference proteome</keyword>
<dbReference type="AlphaFoldDB" id="A0AAV0YX48"/>
<protein>
    <recommendedName>
        <fullName evidence="5">Transmembrane protein</fullName>
    </recommendedName>
</protein>
<accession>A0AAV0YX48</accession>
<feature type="chain" id="PRO_5043404396" description="Transmembrane protein" evidence="2">
    <location>
        <begin position="21"/>
        <end position="118"/>
    </location>
</feature>
<name>A0AAV0YX48_VICFA</name>
<reference evidence="3 4" key="1">
    <citation type="submission" date="2023-01" db="EMBL/GenBank/DDBJ databases">
        <authorList>
            <person name="Kreplak J."/>
        </authorList>
    </citation>
    <scope>NUCLEOTIDE SEQUENCE [LARGE SCALE GENOMIC DNA]</scope>
</reference>
<evidence type="ECO:0008006" key="5">
    <source>
        <dbReference type="Google" id="ProtNLM"/>
    </source>
</evidence>